<evidence type="ECO:0000313" key="2">
    <source>
        <dbReference type="EMBL" id="KAH7124234.1"/>
    </source>
</evidence>
<reference evidence="2" key="1">
    <citation type="journal article" date="2021" name="Nat. Commun.">
        <title>Genetic determinants of endophytism in the Arabidopsis root mycobiome.</title>
        <authorList>
            <person name="Mesny F."/>
            <person name="Miyauchi S."/>
            <person name="Thiergart T."/>
            <person name="Pickel B."/>
            <person name="Atanasova L."/>
            <person name="Karlsson M."/>
            <person name="Huettel B."/>
            <person name="Barry K.W."/>
            <person name="Haridas S."/>
            <person name="Chen C."/>
            <person name="Bauer D."/>
            <person name="Andreopoulos W."/>
            <person name="Pangilinan J."/>
            <person name="LaButti K."/>
            <person name="Riley R."/>
            <person name="Lipzen A."/>
            <person name="Clum A."/>
            <person name="Drula E."/>
            <person name="Henrissat B."/>
            <person name="Kohler A."/>
            <person name="Grigoriev I.V."/>
            <person name="Martin F.M."/>
            <person name="Hacquard S."/>
        </authorList>
    </citation>
    <scope>NUCLEOTIDE SEQUENCE</scope>
    <source>
        <strain evidence="2">MPI-CAGE-AT-0147</strain>
    </source>
</reference>
<dbReference type="EMBL" id="JAGMUV010000022">
    <property type="protein sequence ID" value="KAH7124234.1"/>
    <property type="molecule type" value="Genomic_DNA"/>
</dbReference>
<sequence>MAPQDNTIDVKNGVTANSFIEIDPNTPAAGIRIAFAAESILNLFMGIPMVLDPQSAIQGQFLPMFNRTTNVLQEPPSPEAASITQYLGAFTLAINVGLLLGIPNKPGAIEIRRAVYATLAALEAVFVLIVLWQVRFAGENATGVSSEKAIRIFLVPMPIACVLRLWALFKKPHWMGRYIVKRTE</sequence>
<keyword evidence="1" id="KW-0812">Transmembrane</keyword>
<name>A0A9P9IM33_9HYPO</name>
<keyword evidence="3" id="KW-1185">Reference proteome</keyword>
<protein>
    <submittedName>
        <fullName evidence="2">Uncharacterized protein</fullName>
    </submittedName>
</protein>
<organism evidence="2 3">
    <name type="scientific">Dactylonectria macrodidyma</name>
    <dbReference type="NCBI Taxonomy" id="307937"/>
    <lineage>
        <taxon>Eukaryota</taxon>
        <taxon>Fungi</taxon>
        <taxon>Dikarya</taxon>
        <taxon>Ascomycota</taxon>
        <taxon>Pezizomycotina</taxon>
        <taxon>Sordariomycetes</taxon>
        <taxon>Hypocreomycetidae</taxon>
        <taxon>Hypocreales</taxon>
        <taxon>Nectriaceae</taxon>
        <taxon>Dactylonectria</taxon>
    </lineage>
</organism>
<dbReference type="AlphaFoldDB" id="A0A9P9IM33"/>
<feature type="transmembrane region" description="Helical" evidence="1">
    <location>
        <begin position="83"/>
        <end position="102"/>
    </location>
</feature>
<accession>A0A9P9IM33</accession>
<gene>
    <name evidence="2" type="ORF">EDB81DRAFT_664993</name>
</gene>
<proteinExistence type="predicted"/>
<keyword evidence="1" id="KW-1133">Transmembrane helix</keyword>
<feature type="transmembrane region" description="Helical" evidence="1">
    <location>
        <begin position="149"/>
        <end position="169"/>
    </location>
</feature>
<feature type="transmembrane region" description="Helical" evidence="1">
    <location>
        <begin position="114"/>
        <end position="134"/>
    </location>
</feature>
<keyword evidence="1" id="KW-0472">Membrane</keyword>
<evidence type="ECO:0000313" key="3">
    <source>
        <dbReference type="Proteomes" id="UP000738349"/>
    </source>
</evidence>
<comment type="caution">
    <text evidence="2">The sequence shown here is derived from an EMBL/GenBank/DDBJ whole genome shotgun (WGS) entry which is preliminary data.</text>
</comment>
<evidence type="ECO:0000256" key="1">
    <source>
        <dbReference type="SAM" id="Phobius"/>
    </source>
</evidence>
<dbReference type="OrthoDB" id="2563633at2759"/>
<dbReference type="Proteomes" id="UP000738349">
    <property type="component" value="Unassembled WGS sequence"/>
</dbReference>